<accession>A0AAJ5X4M0</accession>
<sequence length="245" mass="26935">MKPVLHENIRSDFEARILSGELAPGERLPTEQDLIKHYGCSRMTVNKALSALATAGLIDRRKRAGTFVSRPRVHSMALDVPDLPAQIRERGEDYRYALDARRLRAPVAGNAMETWLAGKSRELLELDGVHLADGVAIAFEHRLIGTATVPAIVEAHFDTEPPGTWLLRHVPWTEAETRISAAGAGVAEAALLGVAAGEACLCIERRTWRADEPITYVRQLFLAHSYDLIARFGPAGENRSNWPGS</sequence>
<keyword evidence="2" id="KW-0238">DNA-binding</keyword>
<dbReference type="GO" id="GO:0003677">
    <property type="term" value="F:DNA binding"/>
    <property type="evidence" value="ECO:0007669"/>
    <property type="project" value="UniProtKB-KW"/>
</dbReference>
<dbReference type="Gene3D" id="1.10.10.10">
    <property type="entry name" value="Winged helix-like DNA-binding domain superfamily/Winged helix DNA-binding domain"/>
    <property type="match status" value="1"/>
</dbReference>
<evidence type="ECO:0000256" key="2">
    <source>
        <dbReference type="ARBA" id="ARBA00023125"/>
    </source>
</evidence>
<dbReference type="InterPro" id="IPR050679">
    <property type="entry name" value="Bact_HTH_transcr_reg"/>
</dbReference>
<name>A0AAJ5X4M0_9SPHN</name>
<dbReference type="KEGG" id="acob:P0Y56_15315"/>
<dbReference type="CDD" id="cd07377">
    <property type="entry name" value="WHTH_GntR"/>
    <property type="match status" value="1"/>
</dbReference>
<dbReference type="SUPFAM" id="SSF64288">
    <property type="entry name" value="Chorismate lyase-like"/>
    <property type="match status" value="1"/>
</dbReference>
<protein>
    <submittedName>
        <fullName evidence="5">UTRA domain-containing protein</fullName>
    </submittedName>
</protein>
<dbReference type="Pfam" id="PF00392">
    <property type="entry name" value="GntR"/>
    <property type="match status" value="1"/>
</dbReference>
<reference evidence="5" key="1">
    <citation type="submission" date="2023-03" db="EMBL/GenBank/DDBJ databases">
        <title>Andean soil-derived lignocellulolytic bacterial consortium as a source of novel taxa and putative plastic-active enzymes.</title>
        <authorList>
            <person name="Diaz-Garcia L."/>
            <person name="Chuvochina M."/>
            <person name="Feuerriegel G."/>
            <person name="Bunk B."/>
            <person name="Sproer C."/>
            <person name="Streit W.R."/>
            <person name="Rodriguez L.M."/>
            <person name="Overmann J."/>
            <person name="Jimenez D.J."/>
        </authorList>
    </citation>
    <scope>NUCLEOTIDE SEQUENCE</scope>
    <source>
        <strain evidence="5">MAG 26</strain>
    </source>
</reference>
<dbReference type="SMART" id="SM00345">
    <property type="entry name" value="HTH_GNTR"/>
    <property type="match status" value="1"/>
</dbReference>
<feature type="domain" description="HTH gntR-type" evidence="4">
    <location>
        <begin position="3"/>
        <end position="71"/>
    </location>
</feature>
<keyword evidence="1" id="KW-0805">Transcription regulation</keyword>
<dbReference type="AlphaFoldDB" id="A0AAJ5X4M0"/>
<dbReference type="Gene3D" id="3.40.1410.10">
    <property type="entry name" value="Chorismate lyase-like"/>
    <property type="match status" value="1"/>
</dbReference>
<evidence type="ECO:0000313" key="6">
    <source>
        <dbReference type="Proteomes" id="UP001218362"/>
    </source>
</evidence>
<dbReference type="PRINTS" id="PR00035">
    <property type="entry name" value="HTHGNTR"/>
</dbReference>
<dbReference type="PROSITE" id="PS50949">
    <property type="entry name" value="HTH_GNTR"/>
    <property type="match status" value="1"/>
</dbReference>
<dbReference type="Pfam" id="PF07702">
    <property type="entry name" value="UTRA"/>
    <property type="match status" value="1"/>
</dbReference>
<dbReference type="InterPro" id="IPR000524">
    <property type="entry name" value="Tscrpt_reg_HTH_GntR"/>
</dbReference>
<evidence type="ECO:0000256" key="3">
    <source>
        <dbReference type="ARBA" id="ARBA00023163"/>
    </source>
</evidence>
<dbReference type="InterPro" id="IPR028978">
    <property type="entry name" value="Chorismate_lyase_/UTRA_dom_sf"/>
</dbReference>
<organism evidence="5 6">
    <name type="scientific">Candidatus Andeanibacterium colombiense</name>
    <dbReference type="NCBI Taxonomy" id="3121345"/>
    <lineage>
        <taxon>Bacteria</taxon>
        <taxon>Pseudomonadati</taxon>
        <taxon>Pseudomonadota</taxon>
        <taxon>Alphaproteobacteria</taxon>
        <taxon>Sphingomonadales</taxon>
        <taxon>Sphingomonadaceae</taxon>
        <taxon>Candidatus Andeanibacterium</taxon>
    </lineage>
</organism>
<dbReference type="EMBL" id="CP119316">
    <property type="protein sequence ID" value="WEK46363.1"/>
    <property type="molecule type" value="Genomic_DNA"/>
</dbReference>
<dbReference type="SUPFAM" id="SSF46785">
    <property type="entry name" value="Winged helix' DNA-binding domain"/>
    <property type="match status" value="1"/>
</dbReference>
<dbReference type="InterPro" id="IPR011663">
    <property type="entry name" value="UTRA"/>
</dbReference>
<gene>
    <name evidence="5" type="ORF">P0Y56_15315</name>
</gene>
<keyword evidence="3" id="KW-0804">Transcription</keyword>
<evidence type="ECO:0000256" key="1">
    <source>
        <dbReference type="ARBA" id="ARBA00023015"/>
    </source>
</evidence>
<dbReference type="SMART" id="SM00866">
    <property type="entry name" value="UTRA"/>
    <property type="match status" value="1"/>
</dbReference>
<evidence type="ECO:0000259" key="4">
    <source>
        <dbReference type="PROSITE" id="PS50949"/>
    </source>
</evidence>
<evidence type="ECO:0000313" key="5">
    <source>
        <dbReference type="EMBL" id="WEK46363.1"/>
    </source>
</evidence>
<dbReference type="InterPro" id="IPR036390">
    <property type="entry name" value="WH_DNA-bd_sf"/>
</dbReference>
<dbReference type="PANTHER" id="PTHR44846">
    <property type="entry name" value="MANNOSYL-D-GLYCERATE TRANSPORT/METABOLISM SYSTEM REPRESSOR MNGR-RELATED"/>
    <property type="match status" value="1"/>
</dbReference>
<dbReference type="Proteomes" id="UP001218362">
    <property type="component" value="Chromosome"/>
</dbReference>
<dbReference type="PANTHER" id="PTHR44846:SF16">
    <property type="entry name" value="TRANSCRIPTIONAL REGULATOR PHNF-RELATED"/>
    <property type="match status" value="1"/>
</dbReference>
<dbReference type="InterPro" id="IPR036388">
    <property type="entry name" value="WH-like_DNA-bd_sf"/>
</dbReference>
<proteinExistence type="predicted"/>
<dbReference type="GO" id="GO:0003700">
    <property type="term" value="F:DNA-binding transcription factor activity"/>
    <property type="evidence" value="ECO:0007669"/>
    <property type="project" value="InterPro"/>
</dbReference>